<comment type="caution">
    <text evidence="3">The sequence shown here is derived from an EMBL/GenBank/DDBJ whole genome shotgun (WGS) entry which is preliminary data.</text>
</comment>
<sequence length="258" mass="26223">MDTQRTAAAAPEQGERRAATERVVIMGGTSGIGLATAERELREGREVIVTGRDKGRLDAALERLGEGASGASLDAGDENAVKAFFESIGPIDHVVVAVTGNTAAGPFGSLALSDLRAATEGKLIAQAATAQAALKRLRPGGSLTFVTAGSSGAAIPGTAGLAAVNAAVEAMVPVLAVELAPTRVNAVSPGIVDTPWWDWLDADARRRTFDAYAEAAPAGRVGRPEDVAQAIGYLIASTFTTGVVLPVDGGSRLRPAGL</sequence>
<evidence type="ECO:0000256" key="1">
    <source>
        <dbReference type="ARBA" id="ARBA00006484"/>
    </source>
</evidence>
<evidence type="ECO:0000256" key="2">
    <source>
        <dbReference type="ARBA" id="ARBA00023002"/>
    </source>
</evidence>
<keyword evidence="2" id="KW-0560">Oxidoreductase</keyword>
<proteinExistence type="inferred from homology"/>
<dbReference type="Pfam" id="PF13561">
    <property type="entry name" value="adh_short_C2"/>
    <property type="match status" value="1"/>
</dbReference>
<keyword evidence="4" id="KW-1185">Reference proteome</keyword>
<evidence type="ECO:0000313" key="3">
    <source>
        <dbReference type="EMBL" id="MBY8878652.1"/>
    </source>
</evidence>
<evidence type="ECO:0000313" key="4">
    <source>
        <dbReference type="Proteomes" id="UP000778578"/>
    </source>
</evidence>
<dbReference type="InterPro" id="IPR002347">
    <property type="entry name" value="SDR_fam"/>
</dbReference>
<name>A0ABS7Q695_9ACTN</name>
<dbReference type="EMBL" id="JAINZZ010000013">
    <property type="protein sequence ID" value="MBY8878652.1"/>
    <property type="molecule type" value="Genomic_DNA"/>
</dbReference>
<dbReference type="PANTHER" id="PTHR43477">
    <property type="entry name" value="DIHYDROANTICAPSIN 7-DEHYDROGENASE"/>
    <property type="match status" value="1"/>
</dbReference>
<dbReference type="PRINTS" id="PR00081">
    <property type="entry name" value="GDHRDH"/>
</dbReference>
<dbReference type="SUPFAM" id="SSF51735">
    <property type="entry name" value="NAD(P)-binding Rossmann-fold domains"/>
    <property type="match status" value="1"/>
</dbReference>
<organism evidence="3 4">
    <name type="scientific">Actinacidiphila acidipaludis</name>
    <dbReference type="NCBI Taxonomy" id="2873382"/>
    <lineage>
        <taxon>Bacteria</taxon>
        <taxon>Bacillati</taxon>
        <taxon>Actinomycetota</taxon>
        <taxon>Actinomycetes</taxon>
        <taxon>Kitasatosporales</taxon>
        <taxon>Streptomycetaceae</taxon>
        <taxon>Actinacidiphila</taxon>
    </lineage>
</organism>
<dbReference type="InterPro" id="IPR051122">
    <property type="entry name" value="SDR_DHRS6-like"/>
</dbReference>
<dbReference type="Gene3D" id="3.40.50.720">
    <property type="entry name" value="NAD(P)-binding Rossmann-like Domain"/>
    <property type="match status" value="1"/>
</dbReference>
<protein>
    <submittedName>
        <fullName evidence="3">SDR family oxidoreductase</fullName>
    </submittedName>
</protein>
<accession>A0ABS7Q695</accession>
<dbReference type="InterPro" id="IPR036291">
    <property type="entry name" value="NAD(P)-bd_dom_sf"/>
</dbReference>
<comment type="similarity">
    <text evidence="1">Belongs to the short-chain dehydrogenases/reductases (SDR) family.</text>
</comment>
<dbReference type="PANTHER" id="PTHR43477:SF1">
    <property type="entry name" value="DIHYDROANTICAPSIN 7-DEHYDROGENASE"/>
    <property type="match status" value="1"/>
</dbReference>
<dbReference type="RefSeq" id="WP_222962795.1">
    <property type="nucleotide sequence ID" value="NZ_JAINZZ010000013.1"/>
</dbReference>
<reference evidence="3 4" key="1">
    <citation type="submission" date="2021-08" db="EMBL/GenBank/DDBJ databases">
        <title>WGS of actinomycetes from Thailand.</title>
        <authorList>
            <person name="Thawai C."/>
        </authorList>
    </citation>
    <scope>NUCLEOTIDE SEQUENCE [LARGE SCALE GENOMIC DNA]</scope>
    <source>
        <strain evidence="3 4">PLK6-54</strain>
    </source>
</reference>
<gene>
    <name evidence="3" type="ORF">K7862_13540</name>
</gene>
<dbReference type="Proteomes" id="UP000778578">
    <property type="component" value="Unassembled WGS sequence"/>
</dbReference>